<organism evidence="1">
    <name type="scientific">hydrothermal vent metagenome</name>
    <dbReference type="NCBI Taxonomy" id="652676"/>
    <lineage>
        <taxon>unclassified sequences</taxon>
        <taxon>metagenomes</taxon>
        <taxon>ecological metagenomes</taxon>
    </lineage>
</organism>
<name>A0A3B0SN40_9ZZZZ</name>
<proteinExistence type="predicted"/>
<gene>
    <name evidence="1" type="ORF">MNBD_ALPHA04-1624</name>
</gene>
<reference evidence="1" key="1">
    <citation type="submission" date="2018-06" db="EMBL/GenBank/DDBJ databases">
        <authorList>
            <person name="Zhirakovskaya E."/>
        </authorList>
    </citation>
    <scope>NUCLEOTIDE SEQUENCE</scope>
</reference>
<sequence>MMIDRKQILAVTESANGFDFDTLSFSPKVQELIDINDTEFEGVGAKEIMFDGMQFLLHGYDTQNTQNIIASSSPNCVFCETPSKSAVCVGLSLGQHIIDAPNIGRVNRTFLLLAKYVGNVINADSFAWLPGKNIVGSQYFNEALETYINKGIFPVLIQISFKTEAPGIFRSVGLSYFADQEIELITPRDFPRNEAIKRMVRIVDDIVENGKIKARLESKGLARGERIEFLPSGDGKTIHVSLSV</sequence>
<dbReference type="EMBL" id="UOEF01000449">
    <property type="protein sequence ID" value="VAW05840.1"/>
    <property type="molecule type" value="Genomic_DNA"/>
</dbReference>
<dbReference type="AlphaFoldDB" id="A0A3B0SN40"/>
<protein>
    <submittedName>
        <fullName evidence="1">Uncharacterized protein</fullName>
    </submittedName>
</protein>
<evidence type="ECO:0000313" key="1">
    <source>
        <dbReference type="EMBL" id="VAW05840.1"/>
    </source>
</evidence>
<accession>A0A3B0SN40</accession>